<name>A0A7X0MTD3_9HYPH</name>
<evidence type="ECO:0000313" key="2">
    <source>
        <dbReference type="Proteomes" id="UP000585437"/>
    </source>
</evidence>
<proteinExistence type="predicted"/>
<evidence type="ECO:0000313" key="1">
    <source>
        <dbReference type="EMBL" id="MBB6510917.1"/>
    </source>
</evidence>
<comment type="caution">
    <text evidence="1">The sequence shown here is derived from an EMBL/GenBank/DDBJ whole genome shotgun (WGS) entry which is preliminary data.</text>
</comment>
<reference evidence="1 2" key="1">
    <citation type="submission" date="2020-08" db="EMBL/GenBank/DDBJ databases">
        <title>The Agave Microbiome: Exploring the role of microbial communities in plant adaptations to desert environments.</title>
        <authorList>
            <person name="Partida-Martinez L.P."/>
        </authorList>
    </citation>
    <scope>NUCLEOTIDE SEQUENCE [LARGE SCALE GENOMIC DNA]</scope>
    <source>
        <strain evidence="1 2">AS3.12</strain>
    </source>
</reference>
<gene>
    <name evidence="1" type="ORF">F4695_004309</name>
</gene>
<dbReference type="EMBL" id="JACHBU010000012">
    <property type="protein sequence ID" value="MBB6510917.1"/>
    <property type="molecule type" value="Genomic_DNA"/>
</dbReference>
<protein>
    <submittedName>
        <fullName evidence="1">Uncharacterized protein</fullName>
    </submittedName>
</protein>
<sequence length="33" mass="3580">MAQTPNGTLISETAWQKALAREAVIHPLDFGGR</sequence>
<organism evidence="1 2">
    <name type="scientific">Rhizobium soli</name>
    <dbReference type="NCBI Taxonomy" id="424798"/>
    <lineage>
        <taxon>Bacteria</taxon>
        <taxon>Pseudomonadati</taxon>
        <taxon>Pseudomonadota</taxon>
        <taxon>Alphaproteobacteria</taxon>
        <taxon>Hyphomicrobiales</taxon>
        <taxon>Rhizobiaceae</taxon>
        <taxon>Rhizobium/Agrobacterium group</taxon>
        <taxon>Rhizobium</taxon>
    </lineage>
</organism>
<dbReference type="Proteomes" id="UP000585437">
    <property type="component" value="Unassembled WGS sequence"/>
</dbReference>
<keyword evidence="2" id="KW-1185">Reference proteome</keyword>
<dbReference type="AlphaFoldDB" id="A0A7X0MTD3"/>
<accession>A0A7X0MTD3</accession>